<dbReference type="Pfam" id="PF02585">
    <property type="entry name" value="PIG-L"/>
    <property type="match status" value="1"/>
</dbReference>
<dbReference type="PANTHER" id="PTHR12993">
    <property type="entry name" value="N-ACETYLGLUCOSAMINYL-PHOSPHATIDYLINOSITOL DE-N-ACETYLASE-RELATED"/>
    <property type="match status" value="1"/>
</dbReference>
<dbReference type="InterPro" id="IPR024078">
    <property type="entry name" value="LmbE-like_dom_sf"/>
</dbReference>
<evidence type="ECO:0000313" key="3">
    <source>
        <dbReference type="EMBL" id="MBR7742987.1"/>
    </source>
</evidence>
<gene>
    <name evidence="3" type="ORF">KC207_06765</name>
</gene>
<evidence type="ECO:0000256" key="1">
    <source>
        <dbReference type="ARBA" id="ARBA00022833"/>
    </source>
</evidence>
<dbReference type="Gene3D" id="3.40.50.10320">
    <property type="entry name" value="LmbE-like"/>
    <property type="match status" value="1"/>
</dbReference>
<dbReference type="RefSeq" id="WP_211602227.1">
    <property type="nucleotide sequence ID" value="NZ_JAGSNF010000008.1"/>
</dbReference>
<evidence type="ECO:0000256" key="2">
    <source>
        <dbReference type="SAM" id="MobiDB-lite"/>
    </source>
</evidence>
<reference evidence="3" key="1">
    <citation type="submission" date="2021-04" db="EMBL/GenBank/DDBJ databases">
        <title>Phycicoccus avicenniae sp. nov., a novel endophytic actinomycetes isolated from branch of Avicennia mariana.</title>
        <authorList>
            <person name="Tuo L."/>
        </authorList>
    </citation>
    <scope>NUCLEOTIDE SEQUENCE</scope>
    <source>
        <strain evidence="3">BSK3Z-2</strain>
    </source>
</reference>
<proteinExistence type="predicted"/>
<dbReference type="AlphaFoldDB" id="A0A941HZH7"/>
<feature type="region of interest" description="Disordered" evidence="2">
    <location>
        <begin position="174"/>
        <end position="198"/>
    </location>
</feature>
<name>A0A941HZH7_9MICO</name>
<keyword evidence="1" id="KW-0862">Zinc</keyword>
<accession>A0A941HZH7</accession>
<organism evidence="3 4">
    <name type="scientific">Phycicoccus avicenniae</name>
    <dbReference type="NCBI Taxonomy" id="2828860"/>
    <lineage>
        <taxon>Bacteria</taxon>
        <taxon>Bacillati</taxon>
        <taxon>Actinomycetota</taxon>
        <taxon>Actinomycetes</taxon>
        <taxon>Micrococcales</taxon>
        <taxon>Intrasporangiaceae</taxon>
        <taxon>Phycicoccus</taxon>
    </lineage>
</organism>
<dbReference type="InterPro" id="IPR003737">
    <property type="entry name" value="GlcNAc_PI_deacetylase-related"/>
</dbReference>
<dbReference type="SUPFAM" id="SSF102588">
    <property type="entry name" value="LmbE-like"/>
    <property type="match status" value="1"/>
</dbReference>
<dbReference type="GO" id="GO:0016811">
    <property type="term" value="F:hydrolase activity, acting on carbon-nitrogen (but not peptide) bonds, in linear amides"/>
    <property type="evidence" value="ECO:0007669"/>
    <property type="project" value="TreeGrafter"/>
</dbReference>
<dbReference type="Proteomes" id="UP000677016">
    <property type="component" value="Unassembled WGS sequence"/>
</dbReference>
<dbReference type="GO" id="GO:0016137">
    <property type="term" value="P:glycoside metabolic process"/>
    <property type="evidence" value="ECO:0007669"/>
    <property type="project" value="UniProtKB-ARBA"/>
</dbReference>
<evidence type="ECO:0000313" key="4">
    <source>
        <dbReference type="Proteomes" id="UP000677016"/>
    </source>
</evidence>
<comment type="caution">
    <text evidence="3">The sequence shown here is derived from an EMBL/GenBank/DDBJ whole genome shotgun (WGS) entry which is preliminary data.</text>
</comment>
<protein>
    <submittedName>
        <fullName evidence="3">PIG-L family deacetylase</fullName>
    </submittedName>
</protein>
<sequence length="264" mass="28895">MATIVFLHAHPDDEASQTSGTMARAVDAGHRVVLVTATNGDHGTAPDDLADGETVVDRRRRELEVSARSIGLHRVVWLGYADSGMTGWEQNVAENAFTGADLDEAGARFAAVLDEEDADVAVGYDWHGGYGHPDHVQVHRVLHRGADLAARRPRVLESTMNRDAMRRMHEAALAAGQEDDWDPDRPMDDGNPMGEPESEIHWRVDVTDLVERKRAALAAHASQTSDVGMMLAMPPEVFTAVFGFEHFVEPGREPGMVDGWPFDA</sequence>
<dbReference type="EMBL" id="JAGSNF010000008">
    <property type="protein sequence ID" value="MBR7742987.1"/>
    <property type="molecule type" value="Genomic_DNA"/>
</dbReference>
<keyword evidence="4" id="KW-1185">Reference proteome</keyword>
<dbReference type="PANTHER" id="PTHR12993:SF26">
    <property type="entry name" value="1D-MYO-INOSITOL 2-ACETAMIDO-2-DEOXY-ALPHA-D-GLUCOPYRANOSIDE DEACETYLASE"/>
    <property type="match status" value="1"/>
</dbReference>